<dbReference type="SUPFAM" id="SSF160964">
    <property type="entry name" value="MalF N-terminal region-like"/>
    <property type="match status" value="1"/>
</dbReference>
<dbReference type="Proteomes" id="UP001500618">
    <property type="component" value="Unassembled WGS sequence"/>
</dbReference>
<dbReference type="InterPro" id="IPR035906">
    <property type="entry name" value="MetI-like_sf"/>
</dbReference>
<evidence type="ECO:0000256" key="2">
    <source>
        <dbReference type="ARBA" id="ARBA00022448"/>
    </source>
</evidence>
<evidence type="ECO:0000313" key="11">
    <source>
        <dbReference type="Proteomes" id="UP001500618"/>
    </source>
</evidence>
<dbReference type="PANTHER" id="PTHR30193">
    <property type="entry name" value="ABC TRANSPORTER PERMEASE PROTEIN"/>
    <property type="match status" value="1"/>
</dbReference>
<dbReference type="PANTHER" id="PTHR30193:SF1">
    <property type="entry name" value="ABC TRANSPORTER PERMEASE PROTEIN YESP-RELATED"/>
    <property type="match status" value="1"/>
</dbReference>
<feature type="transmembrane region" description="Helical" evidence="7">
    <location>
        <begin position="37"/>
        <end position="60"/>
    </location>
</feature>
<dbReference type="RefSeq" id="WP_344306284.1">
    <property type="nucleotide sequence ID" value="NZ_BAAANY010000001.1"/>
</dbReference>
<feature type="transmembrane region" description="Helical" evidence="7">
    <location>
        <begin position="135"/>
        <end position="155"/>
    </location>
</feature>
<feature type="transmembrane region" description="Helical" evidence="7">
    <location>
        <begin position="98"/>
        <end position="123"/>
    </location>
</feature>
<dbReference type="Pfam" id="PF00528">
    <property type="entry name" value="BPD_transp_1"/>
    <property type="match status" value="1"/>
</dbReference>
<comment type="caution">
    <text evidence="10">The sequence shown here is derived from an EMBL/GenBank/DDBJ whole genome shotgun (WGS) entry which is preliminary data.</text>
</comment>
<comment type="subcellular location">
    <subcellularLocation>
        <location evidence="1 7">Cell membrane</location>
        <topology evidence="1 7">Multi-pass membrane protein</topology>
    </subcellularLocation>
</comment>
<keyword evidence="4 7" id="KW-0812">Transmembrane</keyword>
<dbReference type="Gene3D" id="1.10.3720.10">
    <property type="entry name" value="MetI-like"/>
    <property type="match status" value="1"/>
</dbReference>
<proteinExistence type="inferred from homology"/>
<feature type="transmembrane region" description="Helical" evidence="7">
    <location>
        <begin position="228"/>
        <end position="247"/>
    </location>
</feature>
<sequence>MSTDTTAVAAGSGPLAPARATGRPASRKWWRKHRRDIGAGYLFIAPAIIGFLVLVGYPIIFSGYHAFTDWNGLTAATWTGWHNFTYLFTQDPTFWPSLWATLLFTLISVPATLIVGLGLAMLLNRALAGVRWFRTIFFLPVVLPAVAVLTLWKYLYDPQYGLANQALTALHLPTSLWLGSTQMALPSIVIIGLWGCGATMMIFLAGLQTVPAELHEAARIDGAGPIRAFFTITLPMITPILLLQIVLQINQAFQTFTPIQLLTNGGPENTTNLLMYKIYFDGFQNFSKFPQLGYATAEVWVLFILVLIVTALTLRTSSLWVYADNTQD</sequence>
<accession>A0ABP4RKR8</accession>
<comment type="similarity">
    <text evidence="7">Belongs to the binding-protein-dependent transport system permease family.</text>
</comment>
<dbReference type="CDD" id="cd06261">
    <property type="entry name" value="TM_PBP2"/>
    <property type="match status" value="1"/>
</dbReference>
<keyword evidence="6 7" id="KW-0472">Membrane</keyword>
<evidence type="ECO:0000256" key="5">
    <source>
        <dbReference type="ARBA" id="ARBA00022989"/>
    </source>
</evidence>
<dbReference type="EMBL" id="BAAANY010000001">
    <property type="protein sequence ID" value="GAA1656422.1"/>
    <property type="molecule type" value="Genomic_DNA"/>
</dbReference>
<feature type="region of interest" description="Disordered" evidence="8">
    <location>
        <begin position="1"/>
        <end position="21"/>
    </location>
</feature>
<dbReference type="InterPro" id="IPR000515">
    <property type="entry name" value="MetI-like"/>
</dbReference>
<evidence type="ECO:0000256" key="1">
    <source>
        <dbReference type="ARBA" id="ARBA00004651"/>
    </source>
</evidence>
<evidence type="ECO:0000256" key="6">
    <source>
        <dbReference type="ARBA" id="ARBA00023136"/>
    </source>
</evidence>
<organism evidence="10 11">
    <name type="scientific">Fodinicola feengrottensis</name>
    <dbReference type="NCBI Taxonomy" id="435914"/>
    <lineage>
        <taxon>Bacteria</taxon>
        <taxon>Bacillati</taxon>
        <taxon>Actinomycetota</taxon>
        <taxon>Actinomycetes</taxon>
        <taxon>Mycobacteriales</taxon>
        <taxon>Fodinicola</taxon>
    </lineage>
</organism>
<keyword evidence="11" id="KW-1185">Reference proteome</keyword>
<feature type="transmembrane region" description="Helical" evidence="7">
    <location>
        <begin position="183"/>
        <end position="207"/>
    </location>
</feature>
<feature type="domain" description="ABC transmembrane type-1" evidence="9">
    <location>
        <begin position="98"/>
        <end position="313"/>
    </location>
</feature>
<evidence type="ECO:0000256" key="8">
    <source>
        <dbReference type="SAM" id="MobiDB-lite"/>
    </source>
</evidence>
<evidence type="ECO:0000256" key="7">
    <source>
        <dbReference type="RuleBase" id="RU363032"/>
    </source>
</evidence>
<evidence type="ECO:0000259" key="9">
    <source>
        <dbReference type="PROSITE" id="PS50928"/>
    </source>
</evidence>
<dbReference type="SUPFAM" id="SSF161098">
    <property type="entry name" value="MetI-like"/>
    <property type="match status" value="1"/>
</dbReference>
<keyword evidence="5 7" id="KW-1133">Transmembrane helix</keyword>
<name>A0ABP4RKR8_9ACTN</name>
<protein>
    <submittedName>
        <fullName evidence="10">Sugar ABC transporter permease</fullName>
    </submittedName>
</protein>
<gene>
    <name evidence="10" type="ORF">GCM10009765_02300</name>
</gene>
<dbReference type="InterPro" id="IPR051393">
    <property type="entry name" value="ABC_transporter_permease"/>
</dbReference>
<reference evidence="11" key="1">
    <citation type="journal article" date="2019" name="Int. J. Syst. Evol. Microbiol.">
        <title>The Global Catalogue of Microorganisms (GCM) 10K type strain sequencing project: providing services to taxonomists for standard genome sequencing and annotation.</title>
        <authorList>
            <consortium name="The Broad Institute Genomics Platform"/>
            <consortium name="The Broad Institute Genome Sequencing Center for Infectious Disease"/>
            <person name="Wu L."/>
            <person name="Ma J."/>
        </authorList>
    </citation>
    <scope>NUCLEOTIDE SEQUENCE [LARGE SCALE GENOMIC DNA]</scope>
    <source>
        <strain evidence="11">JCM 14718</strain>
    </source>
</reference>
<keyword evidence="2 7" id="KW-0813">Transport</keyword>
<evidence type="ECO:0000256" key="3">
    <source>
        <dbReference type="ARBA" id="ARBA00022475"/>
    </source>
</evidence>
<evidence type="ECO:0000256" key="4">
    <source>
        <dbReference type="ARBA" id="ARBA00022692"/>
    </source>
</evidence>
<dbReference type="PROSITE" id="PS50928">
    <property type="entry name" value="ABC_TM1"/>
    <property type="match status" value="1"/>
</dbReference>
<evidence type="ECO:0000313" key="10">
    <source>
        <dbReference type="EMBL" id="GAA1656422.1"/>
    </source>
</evidence>
<keyword evidence="3" id="KW-1003">Cell membrane</keyword>
<feature type="transmembrane region" description="Helical" evidence="7">
    <location>
        <begin position="299"/>
        <end position="323"/>
    </location>
</feature>